<evidence type="ECO:0000256" key="2">
    <source>
        <dbReference type="ARBA" id="ARBA00023180"/>
    </source>
</evidence>
<dbReference type="PANTHER" id="PTHR42970">
    <property type="entry name" value="PECTATE LYASE C-RELATED"/>
    <property type="match status" value="1"/>
</dbReference>
<evidence type="ECO:0000256" key="1">
    <source>
        <dbReference type="ARBA" id="ARBA00022723"/>
    </source>
</evidence>
<dbReference type="GO" id="GO:0016829">
    <property type="term" value="F:lyase activity"/>
    <property type="evidence" value="ECO:0007669"/>
    <property type="project" value="UniProtKB-KW"/>
</dbReference>
<name>A0A9X2P8X4_9BACT</name>
<keyword evidence="2" id="KW-0325">Glycoprotein</keyword>
<dbReference type="GO" id="GO:0046872">
    <property type="term" value="F:metal ion binding"/>
    <property type="evidence" value="ECO:0007669"/>
    <property type="project" value="UniProtKB-KW"/>
</dbReference>
<keyword evidence="4" id="KW-1185">Reference proteome</keyword>
<accession>A0A9X2P8X4</accession>
<dbReference type="InterPro" id="IPR012334">
    <property type="entry name" value="Pectin_lyas_fold"/>
</dbReference>
<dbReference type="InterPro" id="IPR052063">
    <property type="entry name" value="Polysaccharide_Lyase_1"/>
</dbReference>
<gene>
    <name evidence="3" type="ORF">NU887_15680</name>
</gene>
<reference evidence="3" key="1">
    <citation type="submission" date="2022-08" db="EMBL/GenBank/DDBJ databases">
        <authorList>
            <person name="Zhang D."/>
        </authorList>
    </citation>
    <scope>NUCLEOTIDE SEQUENCE</scope>
    <source>
        <strain evidence="3">XJ19-11</strain>
    </source>
</reference>
<keyword evidence="3" id="KW-0456">Lyase</keyword>
<comment type="caution">
    <text evidence="3">The sequence shown here is derived from an EMBL/GenBank/DDBJ whole genome shotgun (WGS) entry which is preliminary data.</text>
</comment>
<dbReference type="AlphaFoldDB" id="A0A9X2P8X4"/>
<dbReference type="PANTHER" id="PTHR42970:SF1">
    <property type="entry name" value="PECTATE LYASE C-RELATED"/>
    <property type="match status" value="1"/>
</dbReference>
<organism evidence="3 4">
    <name type="scientific">Aquiflexum gelatinilyticum</name>
    <dbReference type="NCBI Taxonomy" id="2961943"/>
    <lineage>
        <taxon>Bacteria</taxon>
        <taxon>Pseudomonadati</taxon>
        <taxon>Bacteroidota</taxon>
        <taxon>Cytophagia</taxon>
        <taxon>Cytophagales</taxon>
        <taxon>Cyclobacteriaceae</taxon>
        <taxon>Aquiflexum</taxon>
    </lineage>
</organism>
<dbReference type="InterPro" id="IPR011050">
    <property type="entry name" value="Pectin_lyase_fold/virulence"/>
</dbReference>
<dbReference type="Gene3D" id="2.160.20.10">
    <property type="entry name" value="Single-stranded right-handed beta-helix, Pectin lyase-like"/>
    <property type="match status" value="1"/>
</dbReference>
<dbReference type="EMBL" id="JANSUY010000015">
    <property type="protein sequence ID" value="MCR9016483.1"/>
    <property type="molecule type" value="Genomic_DNA"/>
</dbReference>
<protein>
    <submittedName>
        <fullName evidence="3">Pectate lyase</fullName>
    </submittedName>
</protein>
<dbReference type="SUPFAM" id="SSF51126">
    <property type="entry name" value="Pectin lyase-like"/>
    <property type="match status" value="1"/>
</dbReference>
<evidence type="ECO:0000313" key="4">
    <source>
        <dbReference type="Proteomes" id="UP001142175"/>
    </source>
</evidence>
<dbReference type="Proteomes" id="UP001142175">
    <property type="component" value="Unassembled WGS sequence"/>
</dbReference>
<proteinExistence type="predicted"/>
<sequence length="492" mass="55261">MYKLITLFNLNLQLKYSIALNKLIVMIFFASSTAFSQISYNMDSTKTLSFPGAEGFGKFTKGGRGGLVFIVTNLNDSGPGSLRWALEAKGPRIIVFEVSGTIYLESSINVRNPNVTIAGQSAPGEGITVANYWLNFANMHNIIVRFIRFRPGDVSGEENQAAYGIYMENAIFDHCTFSWSTDEIATFYKVKNFTMQWSIISEALNNSVHSKGKHGYGSITGGKNVSWHHNLIAHATERMTMFDHTGLYKSVQEIQDWRGISDFRNNVIYNWQSRASSNGAEGSFNLINNYYKKGPASEGNRVDFILNPQRTGNGSTYSYGKFYVDGNILEGNEKITQDNWSGVRLENTPLHNEFFRKVKVSEPFYIPNGIYSFKETARESYEKVLSFAGASLHRDQVDKRIIHETKSGTHTFLGSKGSEGGIIDSQIDVGGWPELKSLPPLQDSDRDGMPNIWEVKMGLNPEKGDARFFDLDPNYTNIEVYLNSLVNHLMDN</sequence>
<dbReference type="RefSeq" id="WP_258424328.1">
    <property type="nucleotide sequence ID" value="NZ_JANSUY010000015.1"/>
</dbReference>
<evidence type="ECO:0000313" key="3">
    <source>
        <dbReference type="EMBL" id="MCR9016483.1"/>
    </source>
</evidence>
<keyword evidence="1" id="KW-0479">Metal-binding</keyword>